<dbReference type="Gene3D" id="3.40.50.980">
    <property type="match status" value="2"/>
</dbReference>
<dbReference type="InterPro" id="IPR010071">
    <property type="entry name" value="AA_adenyl_dom"/>
</dbReference>
<dbReference type="InterPro" id="IPR023213">
    <property type="entry name" value="CAT-like_dom_sf"/>
</dbReference>
<evidence type="ECO:0000256" key="2">
    <source>
        <dbReference type="ARBA" id="ARBA00006432"/>
    </source>
</evidence>
<dbReference type="Gene3D" id="3.40.50.1820">
    <property type="entry name" value="alpha/beta hydrolase"/>
    <property type="match status" value="1"/>
</dbReference>
<sequence length="1357" mass="154189">MEPSRLRRDDQSYWRRKLKNIENFYPLSPMQEGILFHTLYAPDSGVYFNQTLCTLHGNLNISAFEQAWQQVVVRHPILRTAFVWEGIKEPIQVVYQYVKLPCTQYDWQGLSVQEQQERLDTFLETDRKQGFELNKAPLVRLTLIRVAVNTYQFVWSHHHLLLDGWSWPLVLKEVIAFYEAYRLGQNLHLQLPRPYRDYIAWLQQQKLSQAEVFWRQMLIGFKAPTPLVFSRINDKFVSQIESYGYEEIKLSEILTTALKSLAIKYQLTLNTIVQGAWALLLSRYSGEDDVVFGTTVSGRPAELIGAESMVGLFISTLPVRVKIDPEDLLLSWLKRLQTQQIEARQYEYTPLVKIQGWTDVPRSMPLFESLVVFENYPVEASLLEWSSELEIQNVNSFEETNYPLTVAVVPGSELLLGISYDDRRFDANMITRMLGSFQTLLASMSNTSDAWVGRSDRRVSDLLILSEAERQLLLFEWNNTQVEYPQEQCIHQLFESFVERTPDAIAVVFKDEQLTYRGLNQQANQLAHYLQKQGVGPEVLVGICMERSVKILVGILGILKAGGAYIPLDPTYPQERLAFMFSDSGVSVLLTQENLVAKFPEHGAITVSFDTNWEIISQENDENLVSGVTSKNLAYVIYTSGSTGIPKGVATNHGSLVNAYMAWENAYQLRTLATSHLQMASFSFDVFSADMVRALCSGAKLVLCPYEWLLDTEKLYELMCNQKVDCAEFVPSVLRNLIQYLETTKQNINFMHLLVVGSDSFYMKEYKEFQRFCANETRLINSYGVSEATVDSLYFESTEVNLPIDGLVPIGRPFANISIYILNSHLQPVPIGVPGELHIGGAGLARGYLNRPDLTREKFIPNPFSDEPGTRLYKAGDLARYLSDGNIELIGRIDHQVKIRGFRIELGEIETVLVQHPNVRETVVIVQEDKPNNKRLVAYVVPQLGKTPVFNDLRRFLKEKLPDYMVPSVFILLEQLPLTPNGKIDRQALPVPETTISNLQQDAIAPRDTLEFQLTQIWEGILNIHPIAVTDSFFDLGGHSLLAVRLMAQIQKHFGRNLPLSVLFQGATIEHLASIIRQQTNSQPLSPLIAIQPRGSQRPLFFVHPVGGNVLCYYQLAHLLGTDRPFYGLQSLGLYGESQPHTRIEDMATHYIEALRVVQPQGPYLLGGWSMGGIVAFEMATQLQKQGDKVALLALLDSPAPVLKNKPTDFHEYSDAKILANLANDMARSAGKKPSVFYDDLQQLEPDEQLNYFLHQTKIANLLPPDVGIQQLRGLLQVFKSNIQAMLKYTPQVYSHQIVLFRASDSVELNDLTLGWDELSAEPVEIITVPGDHYTMFSLSHIQTLKERLQFYLDQHL</sequence>
<feature type="domain" description="Carrier" evidence="5">
    <location>
        <begin position="1005"/>
        <end position="1080"/>
    </location>
</feature>
<dbReference type="GO" id="GO:0044550">
    <property type="term" value="P:secondary metabolite biosynthetic process"/>
    <property type="evidence" value="ECO:0007669"/>
    <property type="project" value="UniProtKB-ARBA"/>
</dbReference>
<dbReference type="EMBL" id="JTCM02000074">
    <property type="protein sequence ID" value="NEU75588.1"/>
    <property type="molecule type" value="Genomic_DNA"/>
</dbReference>
<evidence type="ECO:0000313" key="6">
    <source>
        <dbReference type="EMBL" id="NEU75588.1"/>
    </source>
</evidence>
<dbReference type="NCBIfam" id="TIGR01733">
    <property type="entry name" value="AA-adenyl-dom"/>
    <property type="match status" value="1"/>
</dbReference>
<dbReference type="SUPFAM" id="SSF52777">
    <property type="entry name" value="CoA-dependent acyltransferases"/>
    <property type="match status" value="2"/>
</dbReference>
<dbReference type="InterPro" id="IPR029058">
    <property type="entry name" value="AB_hydrolase_fold"/>
</dbReference>
<dbReference type="Proteomes" id="UP000031549">
    <property type="component" value="Unassembled WGS sequence"/>
</dbReference>
<comment type="cofactor">
    <cofactor evidence="1">
        <name>pantetheine 4'-phosphate</name>
        <dbReference type="ChEBI" id="CHEBI:47942"/>
    </cofactor>
</comment>
<dbReference type="InterPro" id="IPR009081">
    <property type="entry name" value="PP-bd_ACP"/>
</dbReference>
<dbReference type="GO" id="GO:0005737">
    <property type="term" value="C:cytoplasm"/>
    <property type="evidence" value="ECO:0007669"/>
    <property type="project" value="TreeGrafter"/>
</dbReference>
<dbReference type="Pfam" id="PF13193">
    <property type="entry name" value="AMP-binding_C"/>
    <property type="match status" value="1"/>
</dbReference>
<dbReference type="Pfam" id="PF00975">
    <property type="entry name" value="Thioesterase"/>
    <property type="match status" value="1"/>
</dbReference>
<keyword evidence="3" id="KW-0596">Phosphopantetheine</keyword>
<dbReference type="SUPFAM" id="SSF56801">
    <property type="entry name" value="Acetyl-CoA synthetase-like"/>
    <property type="match status" value="1"/>
</dbReference>
<dbReference type="InterPro" id="IPR001031">
    <property type="entry name" value="Thioesterase"/>
</dbReference>
<gene>
    <name evidence="6" type="ORF">PI95_024275</name>
</gene>
<dbReference type="SUPFAM" id="SSF47336">
    <property type="entry name" value="ACP-like"/>
    <property type="match status" value="1"/>
</dbReference>
<evidence type="ECO:0000313" key="7">
    <source>
        <dbReference type="Proteomes" id="UP000031549"/>
    </source>
</evidence>
<dbReference type="SMART" id="SM00823">
    <property type="entry name" value="PKS_PP"/>
    <property type="match status" value="1"/>
</dbReference>
<dbReference type="CDD" id="cd19543">
    <property type="entry name" value="DCL_NRPS"/>
    <property type="match status" value="1"/>
</dbReference>
<evidence type="ECO:0000256" key="1">
    <source>
        <dbReference type="ARBA" id="ARBA00001957"/>
    </source>
</evidence>
<dbReference type="SUPFAM" id="SSF53474">
    <property type="entry name" value="alpha/beta-Hydrolases"/>
    <property type="match status" value="1"/>
</dbReference>
<evidence type="ECO:0000256" key="4">
    <source>
        <dbReference type="ARBA" id="ARBA00022553"/>
    </source>
</evidence>
<dbReference type="PANTHER" id="PTHR45527">
    <property type="entry name" value="NONRIBOSOMAL PEPTIDE SYNTHETASE"/>
    <property type="match status" value="1"/>
</dbReference>
<name>A0A846HF57_9CYAN</name>
<dbReference type="GO" id="GO:0008610">
    <property type="term" value="P:lipid biosynthetic process"/>
    <property type="evidence" value="ECO:0007669"/>
    <property type="project" value="UniProtKB-ARBA"/>
</dbReference>
<dbReference type="InterPro" id="IPR036736">
    <property type="entry name" value="ACP-like_sf"/>
</dbReference>
<dbReference type="FunFam" id="1.10.1200.10:FF:000005">
    <property type="entry name" value="Nonribosomal peptide synthetase 1"/>
    <property type="match status" value="1"/>
</dbReference>
<protein>
    <submittedName>
        <fullName evidence="6">Amino acid adenylation domain-containing protein</fullName>
    </submittedName>
</protein>
<keyword evidence="4" id="KW-0597">Phosphoprotein</keyword>
<reference evidence="6 7" key="1">
    <citation type="journal article" date="2015" name="Genome Announc.">
        <title>Draft Genome Sequence of Cyanobacterium Hassallia byssoidea Strain VB512170, Isolated from Monuments in India.</title>
        <authorList>
            <person name="Singh D."/>
            <person name="Chandrababunaidu M.M."/>
            <person name="Panda A."/>
            <person name="Sen D."/>
            <person name="Bhattacharyya S."/>
            <person name="Adhikary S.P."/>
            <person name="Tripathy S."/>
        </authorList>
    </citation>
    <scope>NUCLEOTIDE SEQUENCE [LARGE SCALE GENOMIC DNA]</scope>
    <source>
        <strain evidence="6 7">VB512170</strain>
    </source>
</reference>
<dbReference type="InterPro" id="IPR001242">
    <property type="entry name" value="Condensation_dom"/>
</dbReference>
<dbReference type="PROSITE" id="PS00455">
    <property type="entry name" value="AMP_BINDING"/>
    <property type="match status" value="1"/>
</dbReference>
<comment type="similarity">
    <text evidence="2">Belongs to the ATP-dependent AMP-binding enzyme family.</text>
</comment>
<dbReference type="Pfam" id="PF00501">
    <property type="entry name" value="AMP-binding"/>
    <property type="match status" value="1"/>
</dbReference>
<dbReference type="InterPro" id="IPR020845">
    <property type="entry name" value="AMP-binding_CS"/>
</dbReference>
<comment type="caution">
    <text evidence="6">The sequence shown here is derived from an EMBL/GenBank/DDBJ whole genome shotgun (WGS) entry which is preliminary data.</text>
</comment>
<evidence type="ECO:0000256" key="3">
    <source>
        <dbReference type="ARBA" id="ARBA00022450"/>
    </source>
</evidence>
<dbReference type="Pfam" id="PF00668">
    <property type="entry name" value="Condensation"/>
    <property type="match status" value="1"/>
</dbReference>
<proteinExistence type="inferred from homology"/>
<dbReference type="Gene3D" id="3.30.559.30">
    <property type="entry name" value="Nonribosomal peptide synthetase, condensation domain"/>
    <property type="match status" value="1"/>
</dbReference>
<accession>A0A846HF57</accession>
<dbReference type="Gene3D" id="3.30.300.30">
    <property type="match status" value="1"/>
</dbReference>
<dbReference type="GO" id="GO:0003824">
    <property type="term" value="F:catalytic activity"/>
    <property type="evidence" value="ECO:0007669"/>
    <property type="project" value="InterPro"/>
</dbReference>
<dbReference type="InterPro" id="IPR025110">
    <property type="entry name" value="AMP-bd_C"/>
</dbReference>
<dbReference type="Pfam" id="PF00550">
    <property type="entry name" value="PP-binding"/>
    <property type="match status" value="1"/>
</dbReference>
<dbReference type="Gene3D" id="1.10.1200.10">
    <property type="entry name" value="ACP-like"/>
    <property type="match status" value="1"/>
</dbReference>
<dbReference type="GO" id="GO:0031177">
    <property type="term" value="F:phosphopantetheine binding"/>
    <property type="evidence" value="ECO:0007669"/>
    <property type="project" value="InterPro"/>
</dbReference>
<dbReference type="CDD" id="cd05930">
    <property type="entry name" value="A_NRPS"/>
    <property type="match status" value="1"/>
</dbReference>
<dbReference type="FunFam" id="2.30.38.10:FF:000001">
    <property type="entry name" value="Non-ribosomal peptide synthetase PvdI"/>
    <property type="match status" value="1"/>
</dbReference>
<dbReference type="InterPro" id="IPR020806">
    <property type="entry name" value="PKS_PP-bd"/>
</dbReference>
<dbReference type="FunFam" id="3.30.300.30:FF:000010">
    <property type="entry name" value="Enterobactin synthetase component F"/>
    <property type="match status" value="1"/>
</dbReference>
<keyword evidence="7" id="KW-1185">Reference proteome</keyword>
<organism evidence="6 7">
    <name type="scientific">Hassallia byssoidea VB512170</name>
    <dbReference type="NCBI Taxonomy" id="1304833"/>
    <lineage>
        <taxon>Bacteria</taxon>
        <taxon>Bacillati</taxon>
        <taxon>Cyanobacteriota</taxon>
        <taxon>Cyanophyceae</taxon>
        <taxon>Nostocales</taxon>
        <taxon>Tolypothrichaceae</taxon>
        <taxon>Hassallia</taxon>
    </lineage>
</organism>
<dbReference type="FunFam" id="3.40.50.12780:FF:000012">
    <property type="entry name" value="Non-ribosomal peptide synthetase"/>
    <property type="match status" value="1"/>
</dbReference>
<evidence type="ECO:0000259" key="5">
    <source>
        <dbReference type="PROSITE" id="PS50075"/>
    </source>
</evidence>
<dbReference type="Gene3D" id="3.30.559.10">
    <property type="entry name" value="Chloramphenicol acetyltransferase-like domain"/>
    <property type="match status" value="1"/>
</dbReference>
<dbReference type="InterPro" id="IPR000873">
    <property type="entry name" value="AMP-dep_synth/lig_dom"/>
</dbReference>
<dbReference type="InterPro" id="IPR045851">
    <property type="entry name" value="AMP-bd_C_sf"/>
</dbReference>
<dbReference type="PROSITE" id="PS50075">
    <property type="entry name" value="CARRIER"/>
    <property type="match status" value="1"/>
</dbReference>
<dbReference type="FunFam" id="3.40.50.980:FF:000001">
    <property type="entry name" value="Non-ribosomal peptide synthetase"/>
    <property type="match status" value="1"/>
</dbReference>
<dbReference type="Gene3D" id="2.30.38.10">
    <property type="entry name" value="Luciferase, Domain 3"/>
    <property type="match status" value="1"/>
</dbReference>
<dbReference type="GO" id="GO:0043041">
    <property type="term" value="P:amino acid activation for nonribosomal peptide biosynthetic process"/>
    <property type="evidence" value="ECO:0007669"/>
    <property type="project" value="TreeGrafter"/>
</dbReference>
<dbReference type="PANTHER" id="PTHR45527:SF1">
    <property type="entry name" value="FATTY ACID SYNTHASE"/>
    <property type="match status" value="1"/>
</dbReference>